<sequence length="161" mass="18432">MRRAIYHLRSASIADEAFLLELYAQTRADELIHSGMDALQHEVFVQMQFRLRQASYRTTYPMAVDEIICADSGNPIGRVLVDRAAGGLCLVDIAIVAEKQRQGFGTQVIQQLQRECTEQDWKMRLQVLKGSAAERLYRRLGFRAVDEDRLRTQMAWNGTKV</sequence>
<dbReference type="EMBL" id="SHKW01000007">
    <property type="protein sequence ID" value="RZU29794.1"/>
    <property type="molecule type" value="Genomic_DNA"/>
</dbReference>
<dbReference type="PROSITE" id="PS51186">
    <property type="entry name" value="GNAT"/>
    <property type="match status" value="1"/>
</dbReference>
<comment type="caution">
    <text evidence="2">The sequence shown here is derived from an EMBL/GenBank/DDBJ whole genome shotgun (WGS) entry which is preliminary data.</text>
</comment>
<dbReference type="Gene3D" id="3.40.630.30">
    <property type="match status" value="1"/>
</dbReference>
<reference evidence="2 3" key="1">
    <citation type="submission" date="2019-02" db="EMBL/GenBank/DDBJ databases">
        <title>Genomic Encyclopedia of Archaeal and Bacterial Type Strains, Phase II (KMG-II): from individual species to whole genera.</title>
        <authorList>
            <person name="Goeker M."/>
        </authorList>
    </citation>
    <scope>NUCLEOTIDE SEQUENCE [LARGE SCALE GENOMIC DNA]</scope>
    <source>
        <strain evidence="2 3">DSM 18101</strain>
    </source>
</reference>
<dbReference type="RefSeq" id="WP_165420434.1">
    <property type="nucleotide sequence ID" value="NZ_SHKW01000007.1"/>
</dbReference>
<name>A0A4Q7Y0J1_9BACT</name>
<proteinExistence type="predicted"/>
<evidence type="ECO:0000259" key="1">
    <source>
        <dbReference type="PROSITE" id="PS51186"/>
    </source>
</evidence>
<dbReference type="InterPro" id="IPR016181">
    <property type="entry name" value="Acyl_CoA_acyltransferase"/>
</dbReference>
<feature type="domain" description="N-acetyltransferase" evidence="1">
    <location>
        <begin position="6"/>
        <end position="159"/>
    </location>
</feature>
<dbReference type="InterPro" id="IPR000182">
    <property type="entry name" value="GNAT_dom"/>
</dbReference>
<dbReference type="Proteomes" id="UP000292958">
    <property type="component" value="Unassembled WGS sequence"/>
</dbReference>
<gene>
    <name evidence="2" type="ORF">BDD14_6419</name>
</gene>
<protein>
    <submittedName>
        <fullName evidence="2">Putative N-acetyltransferase YhbS</fullName>
    </submittedName>
</protein>
<evidence type="ECO:0000313" key="3">
    <source>
        <dbReference type="Proteomes" id="UP000292958"/>
    </source>
</evidence>
<dbReference type="GO" id="GO:0016747">
    <property type="term" value="F:acyltransferase activity, transferring groups other than amino-acyl groups"/>
    <property type="evidence" value="ECO:0007669"/>
    <property type="project" value="InterPro"/>
</dbReference>
<keyword evidence="3" id="KW-1185">Reference proteome</keyword>
<dbReference type="Pfam" id="PF13673">
    <property type="entry name" value="Acetyltransf_10"/>
    <property type="match status" value="1"/>
</dbReference>
<dbReference type="AlphaFoldDB" id="A0A4Q7Y0J1"/>
<organism evidence="2 3">
    <name type="scientific">Edaphobacter modestus</name>
    <dbReference type="NCBI Taxonomy" id="388466"/>
    <lineage>
        <taxon>Bacteria</taxon>
        <taxon>Pseudomonadati</taxon>
        <taxon>Acidobacteriota</taxon>
        <taxon>Terriglobia</taxon>
        <taxon>Terriglobales</taxon>
        <taxon>Acidobacteriaceae</taxon>
        <taxon>Edaphobacter</taxon>
    </lineage>
</organism>
<keyword evidence="2" id="KW-0808">Transferase</keyword>
<evidence type="ECO:0000313" key="2">
    <source>
        <dbReference type="EMBL" id="RZU29794.1"/>
    </source>
</evidence>
<dbReference type="SUPFAM" id="SSF55729">
    <property type="entry name" value="Acyl-CoA N-acyltransferases (Nat)"/>
    <property type="match status" value="1"/>
</dbReference>
<accession>A0A4Q7Y0J1</accession>